<protein>
    <submittedName>
        <fullName evidence="1">Uncharacterized protein</fullName>
    </submittedName>
</protein>
<evidence type="ECO:0000313" key="2">
    <source>
        <dbReference type="Proteomes" id="UP000178776"/>
    </source>
</evidence>
<dbReference type="AlphaFoldDB" id="A0A1D9LES1"/>
<proteinExistence type="predicted"/>
<dbReference type="STRING" id="1108595.BKX93_06970"/>
<accession>A0A1D9LES1</accession>
<dbReference type="KEGG" id="cvc:BKX93_06970"/>
<organism evidence="1 2">
    <name type="scientific">Chromobacterium vaccinii</name>
    <dbReference type="NCBI Taxonomy" id="1108595"/>
    <lineage>
        <taxon>Bacteria</taxon>
        <taxon>Pseudomonadati</taxon>
        <taxon>Pseudomonadota</taxon>
        <taxon>Betaproteobacteria</taxon>
        <taxon>Neisseriales</taxon>
        <taxon>Chromobacteriaceae</taxon>
        <taxon>Chromobacterium</taxon>
    </lineage>
</organism>
<dbReference type="EMBL" id="CP017707">
    <property type="protein sequence ID" value="AOZ49762.1"/>
    <property type="molecule type" value="Genomic_DNA"/>
</dbReference>
<sequence length="199" mass="21553">MKTALLCLSLLAAAPAFADTQTLVMLRHGEKPDGGYGQLSCKGLNRSLALIKTLPAKYGKADQIYAPSTASQKRDPAGTFNYIRPLATIEPTAIAQGLPVNTAFDMLAIDGLRQQLVNPLSHGKTVYIAWEHKQLQALAADIMRRYGGKDGAAHVPVWGKDDFDSLYVIDIDYGKDKPAARFRRDNQGLNDLPDACPGA</sequence>
<dbReference type="GeneID" id="68840950"/>
<gene>
    <name evidence="1" type="ORF">BKX93_06970</name>
</gene>
<dbReference type="RefSeq" id="WP_046157050.1">
    <property type="nucleotide sequence ID" value="NZ_CP017707.1"/>
</dbReference>
<dbReference type="Proteomes" id="UP000178776">
    <property type="component" value="Chromosome"/>
</dbReference>
<evidence type="ECO:0000313" key="1">
    <source>
        <dbReference type="EMBL" id="AOZ49762.1"/>
    </source>
</evidence>
<reference evidence="1 2" key="1">
    <citation type="submission" date="2016-10" db="EMBL/GenBank/DDBJ databases">
        <title>Chromobacterium muskegensis sp. nov., an insecticidal bacterium isolated from Sphagnum bogs.</title>
        <authorList>
            <person name="Sparks M.E."/>
            <person name="Blackburn M.B."/>
            <person name="Gundersen-Rindal D.E."/>
            <person name="Mitchell A."/>
            <person name="Farrar R."/>
            <person name="Kuhar D."/>
        </authorList>
    </citation>
    <scope>NUCLEOTIDE SEQUENCE [LARGE SCALE GENOMIC DNA]</scope>
    <source>
        <strain evidence="1 2">21-1</strain>
    </source>
</reference>
<name>A0A1D9LES1_9NEIS</name>